<feature type="compositionally biased region" description="Basic and acidic residues" evidence="3">
    <location>
        <begin position="808"/>
        <end position="820"/>
    </location>
</feature>
<dbReference type="InterPro" id="IPR036388">
    <property type="entry name" value="WH-like_DNA-bd_sf"/>
</dbReference>
<dbReference type="InterPro" id="IPR006630">
    <property type="entry name" value="La_HTH"/>
</dbReference>
<dbReference type="PANTHER" id="PTHR22880">
    <property type="entry name" value="FALZ-RELATED BROMODOMAIN-CONTAINING PROTEINS"/>
    <property type="match status" value="1"/>
</dbReference>
<keyword evidence="1 2" id="KW-0694">RNA-binding</keyword>
<dbReference type="Gene3D" id="3.30.70.330">
    <property type="match status" value="1"/>
</dbReference>
<reference evidence="6 7" key="1">
    <citation type="submission" date="2020-04" db="EMBL/GenBank/DDBJ databases">
        <title>Perkinsus olseni comparative genomics.</title>
        <authorList>
            <person name="Bogema D.R."/>
        </authorList>
    </citation>
    <scope>NUCLEOTIDE SEQUENCE [LARGE SCALE GENOMIC DNA]</scope>
    <source>
        <strain evidence="6">ATCC PRA-179</strain>
    </source>
</reference>
<dbReference type="PROSITE" id="PS50961">
    <property type="entry name" value="HTH_LA"/>
    <property type="match status" value="1"/>
</dbReference>
<dbReference type="GO" id="GO:0005634">
    <property type="term" value="C:nucleus"/>
    <property type="evidence" value="ECO:0007669"/>
    <property type="project" value="TreeGrafter"/>
</dbReference>
<evidence type="ECO:0000256" key="2">
    <source>
        <dbReference type="PROSITE-ProRule" id="PRU00332"/>
    </source>
</evidence>
<organism evidence="6 7">
    <name type="scientific">Perkinsus olseni</name>
    <name type="common">Perkinsus atlanticus</name>
    <dbReference type="NCBI Taxonomy" id="32597"/>
    <lineage>
        <taxon>Eukaryota</taxon>
        <taxon>Sar</taxon>
        <taxon>Alveolata</taxon>
        <taxon>Perkinsozoa</taxon>
        <taxon>Perkinsea</taxon>
        <taxon>Perkinsida</taxon>
        <taxon>Perkinsidae</taxon>
        <taxon>Perkinsus</taxon>
    </lineage>
</organism>
<dbReference type="GO" id="GO:0003723">
    <property type="term" value="F:RNA binding"/>
    <property type="evidence" value="ECO:0007669"/>
    <property type="project" value="UniProtKB-UniRule"/>
</dbReference>
<dbReference type="Gene3D" id="1.10.10.10">
    <property type="entry name" value="Winged helix-like DNA-binding domain superfamily/Winged helix DNA-binding domain"/>
    <property type="match status" value="1"/>
</dbReference>
<comment type="caution">
    <text evidence="6">The sequence shown here is derived from an EMBL/GenBank/DDBJ whole genome shotgun (WGS) entry which is preliminary data.</text>
</comment>
<proteinExistence type="predicted"/>
<evidence type="ECO:0000256" key="3">
    <source>
        <dbReference type="SAM" id="MobiDB-lite"/>
    </source>
</evidence>
<dbReference type="OrthoDB" id="409625at2759"/>
<dbReference type="InterPro" id="IPR036390">
    <property type="entry name" value="WH_DNA-bd_sf"/>
</dbReference>
<dbReference type="GO" id="GO:0006338">
    <property type="term" value="P:chromatin remodeling"/>
    <property type="evidence" value="ECO:0007669"/>
    <property type="project" value="TreeGrafter"/>
</dbReference>
<feature type="compositionally biased region" description="Gly residues" evidence="3">
    <location>
        <begin position="583"/>
        <end position="605"/>
    </location>
</feature>
<gene>
    <name evidence="6" type="ORF">FOZ61_010099</name>
</gene>
<dbReference type="Proteomes" id="UP000570595">
    <property type="component" value="Unassembled WGS sequence"/>
</dbReference>
<evidence type="ECO:0000256" key="1">
    <source>
        <dbReference type="ARBA" id="ARBA00022884"/>
    </source>
</evidence>
<evidence type="ECO:0000259" key="5">
    <source>
        <dbReference type="PROSITE" id="PS50961"/>
    </source>
</evidence>
<dbReference type="GO" id="GO:0000785">
    <property type="term" value="C:chromatin"/>
    <property type="evidence" value="ECO:0007669"/>
    <property type="project" value="TreeGrafter"/>
</dbReference>
<dbReference type="SUPFAM" id="SSF46785">
    <property type="entry name" value="Winged helix' DNA-binding domain"/>
    <property type="match status" value="1"/>
</dbReference>
<dbReference type="PANTHER" id="PTHR22880:SF225">
    <property type="entry name" value="BROMODOMAIN-CONTAINING PROTEIN BET-1-RELATED"/>
    <property type="match status" value="1"/>
</dbReference>
<evidence type="ECO:0000259" key="4">
    <source>
        <dbReference type="PROSITE" id="PS50102"/>
    </source>
</evidence>
<feature type="region of interest" description="Disordered" evidence="3">
    <location>
        <begin position="237"/>
        <end position="361"/>
    </location>
</feature>
<evidence type="ECO:0000313" key="7">
    <source>
        <dbReference type="Proteomes" id="UP000570595"/>
    </source>
</evidence>
<protein>
    <recommendedName>
        <fullName evidence="8">La-related protein 7</fullName>
    </recommendedName>
</protein>
<dbReference type="AlphaFoldDB" id="A0A7J6M3R3"/>
<feature type="compositionally biased region" description="Low complexity" evidence="3">
    <location>
        <begin position="705"/>
        <end position="720"/>
    </location>
</feature>
<dbReference type="SMART" id="SM00715">
    <property type="entry name" value="LA"/>
    <property type="match status" value="1"/>
</dbReference>
<feature type="compositionally biased region" description="Low complexity" evidence="3">
    <location>
        <begin position="313"/>
        <end position="348"/>
    </location>
</feature>
<accession>A0A7J6M3R3</accession>
<evidence type="ECO:0008006" key="8">
    <source>
        <dbReference type="Google" id="ProtNLM"/>
    </source>
</evidence>
<dbReference type="InterPro" id="IPR035979">
    <property type="entry name" value="RBD_domain_sf"/>
</dbReference>
<dbReference type="InterPro" id="IPR012677">
    <property type="entry name" value="Nucleotide-bd_a/b_plait_sf"/>
</dbReference>
<feature type="compositionally biased region" description="Low complexity" evidence="3">
    <location>
        <begin position="286"/>
        <end position="305"/>
    </location>
</feature>
<feature type="compositionally biased region" description="Basic residues" evidence="3">
    <location>
        <begin position="793"/>
        <end position="807"/>
    </location>
</feature>
<feature type="compositionally biased region" description="Basic and acidic residues" evidence="3">
    <location>
        <begin position="688"/>
        <end position="702"/>
    </location>
</feature>
<feature type="compositionally biased region" description="Basic and acidic residues" evidence="3">
    <location>
        <begin position="257"/>
        <end position="272"/>
    </location>
</feature>
<dbReference type="SMART" id="SM00360">
    <property type="entry name" value="RRM"/>
    <property type="match status" value="1"/>
</dbReference>
<feature type="compositionally biased region" description="Basic residues" evidence="3">
    <location>
        <begin position="760"/>
        <end position="769"/>
    </location>
</feature>
<feature type="domain" description="RRM" evidence="4">
    <location>
        <begin position="114"/>
        <end position="204"/>
    </location>
</feature>
<dbReference type="SUPFAM" id="SSF54928">
    <property type="entry name" value="RNA-binding domain, RBD"/>
    <property type="match status" value="1"/>
</dbReference>
<dbReference type="InterPro" id="IPR050935">
    <property type="entry name" value="Bromo_chromatin_reader"/>
</dbReference>
<dbReference type="Pfam" id="PF00076">
    <property type="entry name" value="RRM_1"/>
    <property type="match status" value="1"/>
</dbReference>
<evidence type="ECO:0000313" key="6">
    <source>
        <dbReference type="EMBL" id="KAF4666159.1"/>
    </source>
</evidence>
<dbReference type="CDD" id="cd00590">
    <property type="entry name" value="RRM_SF"/>
    <property type="match status" value="1"/>
</dbReference>
<dbReference type="EMBL" id="JABAHT010000079">
    <property type="protein sequence ID" value="KAF4666159.1"/>
    <property type="molecule type" value="Genomic_DNA"/>
</dbReference>
<feature type="region of interest" description="Disordered" evidence="3">
    <location>
        <begin position="579"/>
        <end position="626"/>
    </location>
</feature>
<feature type="region of interest" description="Disordered" evidence="3">
    <location>
        <begin position="682"/>
        <end position="820"/>
    </location>
</feature>
<sequence>MSNQMNRLDRIQEQLEFYFSDANLRRDRYITEELAQRDVQGDGQPWVPTDDIITWGELRKLGCTETELLAAINNSEVLVLSEKEGKRYVSRNFRLYPMLGNIIIDGQVADFERRTVYMENLPYNVDRDMIKSVASGEKLGFAVTVDYIAIPNHPRTGVNLGYCFVEYNTEEEARTAKRQLDGRWPKDWEIRSDGRRLRVITGGKFRYLRDTYYKAKNVNKIDNHHAYAEGFDPAKWSIEDDEGKSEGSTSTVPPPGKEVREEDDRKRRKIDEPSSASSEFDGVPAPSTSSNSITPAPSPTTSSSTSDDDDESSSSSSSTSSSSSSSSSSLSDTSSSSSSSSSSSDSDTQYGAGVAPKPQDDIFSYADTNEKIKQEVPSVIRKLSLLHLSGLPPVSLLQLRQWAGHSTVSQHVDIRPPQGDRGGDNWEAYIRLRSKKERDFAAMDLENSGPLLTVDGLLRPVITKLNAAECTQYWKEVLSMKKEKGGGERMSMPMRRFKPAKETFHVPFPRVIAGPRGMEDDVGGGGKPTAWTDCASGNKEWRPPGTGKLYGLSQAERRCAAHLQRVSIHSLVDRMRQRRRRAGGGWSVGGGGGGGSKGSVAGGSVRGRRRGPGRGNAGGLAGAFASGTDVRHQGGLHKRRLRNHLVMQLIRSNKPIPPSSRFTAQDYLAAERSLTWRRARDGMSVATERGRATSRDEIEASAREGGASPSKSGGYSPSGSTLRGGGGQWGDNNVPLGAPEASSRKRKKSWEDRKPVQQPRPRKRQRRQRNNNGSSTNPQPPALEREGVSRANARTRGRRERRKRQQRAKQEEEMNRRRLF</sequence>
<name>A0A7J6M3R3_PEROL</name>
<dbReference type="PROSITE" id="PS50102">
    <property type="entry name" value="RRM"/>
    <property type="match status" value="1"/>
</dbReference>
<feature type="domain" description="HTH La-type RNA-binding" evidence="5">
    <location>
        <begin position="1"/>
        <end position="97"/>
    </location>
</feature>
<dbReference type="InterPro" id="IPR000504">
    <property type="entry name" value="RRM_dom"/>
</dbReference>
<dbReference type="GO" id="GO:0006355">
    <property type="term" value="P:regulation of DNA-templated transcription"/>
    <property type="evidence" value="ECO:0007669"/>
    <property type="project" value="TreeGrafter"/>
</dbReference>